<evidence type="ECO:0000259" key="14">
    <source>
        <dbReference type="Pfam" id="PF00520"/>
    </source>
</evidence>
<keyword evidence="8 13" id="KW-0472">Membrane</keyword>
<evidence type="ECO:0000256" key="7">
    <source>
        <dbReference type="ARBA" id="ARBA00022989"/>
    </source>
</evidence>
<comment type="similarity">
    <text evidence="3">Belongs to the glycosyl hydrolase 81 family.</text>
</comment>
<evidence type="ECO:0000256" key="5">
    <source>
        <dbReference type="ARBA" id="ARBA00022692"/>
    </source>
</evidence>
<evidence type="ECO:0000256" key="8">
    <source>
        <dbReference type="ARBA" id="ARBA00023136"/>
    </source>
</evidence>
<dbReference type="Pfam" id="PF00520">
    <property type="entry name" value="Ion_trans"/>
    <property type="match status" value="1"/>
</dbReference>
<evidence type="ECO:0000313" key="16">
    <source>
        <dbReference type="EMBL" id="CAK9045198.1"/>
    </source>
</evidence>
<evidence type="ECO:0000256" key="3">
    <source>
        <dbReference type="ARBA" id="ARBA00010730"/>
    </source>
</evidence>
<dbReference type="PANTHER" id="PTHR31983:SF0">
    <property type="entry name" value="GLUCAN ENDO-1,3-BETA-D-GLUCOSIDASE 2"/>
    <property type="match status" value="1"/>
</dbReference>
<accession>A0ABP0M2A9</accession>
<keyword evidence="5 13" id="KW-0812">Transmembrane</keyword>
<feature type="domain" description="Glycosyl hydrolase family 81 C-terminal" evidence="15">
    <location>
        <begin position="19"/>
        <end position="294"/>
    </location>
</feature>
<reference evidence="16 17" key="1">
    <citation type="submission" date="2024-02" db="EMBL/GenBank/DDBJ databases">
        <authorList>
            <person name="Chen Y."/>
            <person name="Shah S."/>
            <person name="Dougan E. K."/>
            <person name="Thang M."/>
            <person name="Chan C."/>
        </authorList>
    </citation>
    <scope>NUCLEOTIDE SEQUENCE [LARGE SCALE GENOMIC DNA]</scope>
</reference>
<evidence type="ECO:0000256" key="4">
    <source>
        <dbReference type="ARBA" id="ARBA00012780"/>
    </source>
</evidence>
<dbReference type="InterPro" id="IPR018490">
    <property type="entry name" value="cNMP-bd_dom_sf"/>
</dbReference>
<keyword evidence="9" id="KW-0119">Carbohydrate metabolism</keyword>
<evidence type="ECO:0000256" key="12">
    <source>
        <dbReference type="ARBA" id="ARBA00023326"/>
    </source>
</evidence>
<dbReference type="Gene3D" id="2.60.120.10">
    <property type="entry name" value="Jelly Rolls"/>
    <property type="match status" value="1"/>
</dbReference>
<dbReference type="InterPro" id="IPR005821">
    <property type="entry name" value="Ion_trans_dom"/>
</dbReference>
<keyword evidence="7 13" id="KW-1133">Transmembrane helix</keyword>
<sequence length="1013" mass="114088">MFYMRWIIIRRSNKAGAPGGLFYDKDWGGLPSRVGYNPTWHSKPVLHCMLADFGNSCYNDHHYHFGYFVVSAAILAKLKPSWTKNADFVNFVDGLIRDTSNPSSEDPYFPRFRHFDWFDLHSWSRGLAPNPEGKDEESTSEEMNLHYGIHLWGKETGRRSMQQLGATMLAMATATVQEFFLMAEGNPHHPADYARNRAPGMLLQNKAHYATYFGKHFEYIHGIQMIPLSPALTLARTRKFNQQEWSEILCNLPLSSTDSWTSILLTGNLAMIDPQDRLEEMHPQSMDDGLTKAYALYWTSANIEVKPNVTNARSVAAPSPKEDVGWGIDPERRKRLIDPGRGEQQEVLQMKQAIRKDDDSSNNMLAQEPIALVDYRHHRSKEEQVELGRTRERHFLGGVGASKGEDIRLHGRWMELSTRAGEDTAFLKSVNSNSAFHPGGNFRVIWDVIGLCFLSTDAIMLPLTLAFEMDMSTPHFGGTLLTLFFWSGFVYWCSDIIVNFNTAVYSQGQLIESHREIAYHYLKSWLLFDMSLIILDIVSVSQTSGDNVAGDLSNLRALRVVRALRLLRLLKVSKLKTIIQEMVASTGRSGIVFMLAILNTAVLIIFMIHVMTCVWYGIGQASIAEGKISWIDISMAQEEDDFTQYMHSLRYVINAPSPPLVAPDNLLELSMAPQLKSVQTQTLEDTAANILGLIVLGSAVSKISQALAEMRANSEEDDRQRREIRLYLNSQNAPFELVSRIMKFVDYRLEKMSNNSFDSSLISKTLQTELYVNQRNAYLVQLPIFSLSQAVYPDVFAELCACLSKDVFEKFETVYMFGSWAKGMVMTLSGTFSYVEQEGSPQSIEGTNWFEEASLYVDGMLHNSTLATKTFGETFVLDGEAGAKTRERARPRLDLVHCLVNSPGHLADATSRPGFRGCTRMFMEYARDFVANLTRGGGDPFIRDTQMKAGEKACLANLHYQELYQDPRKKLEYINTAALVRGAALTSDSRVVSNAGGAFLVDAARGVLEGWRA</sequence>
<dbReference type="PANTHER" id="PTHR31983">
    <property type="entry name" value="ENDO-1,3(4)-BETA-GLUCANASE 1"/>
    <property type="match status" value="1"/>
</dbReference>
<evidence type="ECO:0000256" key="11">
    <source>
        <dbReference type="ARBA" id="ARBA00023316"/>
    </source>
</evidence>
<dbReference type="SUPFAM" id="SSF51206">
    <property type="entry name" value="cAMP-binding domain-like"/>
    <property type="match status" value="1"/>
</dbReference>
<dbReference type="PROSITE" id="PS52008">
    <property type="entry name" value="GH81"/>
    <property type="match status" value="1"/>
</dbReference>
<keyword evidence="12" id="KW-0624">Polysaccharide degradation</keyword>
<evidence type="ECO:0000256" key="2">
    <source>
        <dbReference type="ARBA" id="ARBA00004141"/>
    </source>
</evidence>
<evidence type="ECO:0000256" key="9">
    <source>
        <dbReference type="ARBA" id="ARBA00023277"/>
    </source>
</evidence>
<evidence type="ECO:0000256" key="6">
    <source>
        <dbReference type="ARBA" id="ARBA00022801"/>
    </source>
</evidence>
<dbReference type="Proteomes" id="UP001642464">
    <property type="component" value="Unassembled WGS sequence"/>
</dbReference>
<evidence type="ECO:0000313" key="17">
    <source>
        <dbReference type="Proteomes" id="UP001642464"/>
    </source>
</evidence>
<keyword evidence="17" id="KW-1185">Reference proteome</keyword>
<feature type="transmembrane region" description="Helical" evidence="13">
    <location>
        <begin position="479"/>
        <end position="500"/>
    </location>
</feature>
<dbReference type="Gene3D" id="1.20.5.420">
    <property type="entry name" value="Immunoglobulin FC, subunit C"/>
    <property type="match status" value="1"/>
</dbReference>
<dbReference type="Gene3D" id="1.10.287.70">
    <property type="match status" value="1"/>
</dbReference>
<protein>
    <recommendedName>
        <fullName evidence="4">glucan endo-1,3-beta-D-glucosidase</fullName>
        <ecNumber evidence="4">3.2.1.39</ecNumber>
    </recommendedName>
</protein>
<keyword evidence="11" id="KW-0961">Cell wall biogenesis/degradation</keyword>
<organism evidence="16 17">
    <name type="scientific">Durusdinium trenchii</name>
    <dbReference type="NCBI Taxonomy" id="1381693"/>
    <lineage>
        <taxon>Eukaryota</taxon>
        <taxon>Sar</taxon>
        <taxon>Alveolata</taxon>
        <taxon>Dinophyceae</taxon>
        <taxon>Suessiales</taxon>
        <taxon>Symbiodiniaceae</taxon>
        <taxon>Durusdinium</taxon>
    </lineage>
</organism>
<keyword evidence="6" id="KW-0378">Hydrolase</keyword>
<evidence type="ECO:0000259" key="15">
    <source>
        <dbReference type="Pfam" id="PF17652"/>
    </source>
</evidence>
<comment type="caution">
    <text evidence="16">The sequence shown here is derived from an EMBL/GenBank/DDBJ whole genome shotgun (WGS) entry which is preliminary data.</text>
</comment>
<dbReference type="InterPro" id="IPR014710">
    <property type="entry name" value="RmlC-like_jellyroll"/>
</dbReference>
<comment type="subcellular location">
    <subcellularLocation>
        <location evidence="2">Membrane</location>
        <topology evidence="2">Multi-pass membrane protein</topology>
    </subcellularLocation>
</comment>
<evidence type="ECO:0000256" key="1">
    <source>
        <dbReference type="ARBA" id="ARBA00000382"/>
    </source>
</evidence>
<evidence type="ECO:0000256" key="10">
    <source>
        <dbReference type="ARBA" id="ARBA00023295"/>
    </source>
</evidence>
<dbReference type="InterPro" id="IPR005200">
    <property type="entry name" value="Endo-beta-glucanase"/>
</dbReference>
<proteinExistence type="inferred from homology"/>
<dbReference type="InterPro" id="IPR040720">
    <property type="entry name" value="GH81_C"/>
</dbReference>
<dbReference type="Pfam" id="PF17652">
    <property type="entry name" value="Glyco_hydro81C"/>
    <property type="match status" value="1"/>
</dbReference>
<comment type="catalytic activity">
    <reaction evidence="1">
        <text>Hydrolysis of (1-&gt;3)-beta-D-glucosidic linkages in (1-&gt;3)-beta-D-glucans.</text>
        <dbReference type="EC" id="3.2.1.39"/>
    </reaction>
</comment>
<evidence type="ECO:0000256" key="13">
    <source>
        <dbReference type="SAM" id="Phobius"/>
    </source>
</evidence>
<feature type="domain" description="Ion transport" evidence="14">
    <location>
        <begin position="445"/>
        <end position="649"/>
    </location>
</feature>
<dbReference type="EMBL" id="CAXAMM010019224">
    <property type="protein sequence ID" value="CAK9045198.1"/>
    <property type="molecule type" value="Genomic_DNA"/>
</dbReference>
<dbReference type="SUPFAM" id="SSF81324">
    <property type="entry name" value="Voltage-gated potassium channels"/>
    <property type="match status" value="1"/>
</dbReference>
<keyword evidence="10" id="KW-0326">Glycosidase</keyword>
<dbReference type="EC" id="3.2.1.39" evidence="4"/>
<name>A0ABP0M2A9_9DINO</name>
<gene>
    <name evidence="16" type="ORF">SCF082_LOCUS25561</name>
</gene>
<feature type="transmembrane region" description="Helical" evidence="13">
    <location>
        <begin position="591"/>
        <end position="618"/>
    </location>
</feature>